<keyword evidence="8 13" id="KW-0129">CBS domain</keyword>
<evidence type="ECO:0000256" key="9">
    <source>
        <dbReference type="ARBA" id="ARBA00023136"/>
    </source>
</evidence>
<keyword evidence="19" id="KW-1185">Reference proteome</keyword>
<evidence type="ECO:0000259" key="16">
    <source>
        <dbReference type="PROSITE" id="PS51371"/>
    </source>
</evidence>
<evidence type="ECO:0000256" key="14">
    <source>
        <dbReference type="PROSITE-ProRule" id="PRU01193"/>
    </source>
</evidence>
<evidence type="ECO:0000313" key="19">
    <source>
        <dbReference type="Proteomes" id="UP000335415"/>
    </source>
</evidence>
<dbReference type="InterPro" id="IPR000644">
    <property type="entry name" value="CBS_dom"/>
</dbReference>
<feature type="domain" description="CBS" evidence="16">
    <location>
        <begin position="282"/>
        <end position="343"/>
    </location>
</feature>
<dbReference type="GO" id="GO:0005886">
    <property type="term" value="C:plasma membrane"/>
    <property type="evidence" value="ECO:0007669"/>
    <property type="project" value="UniProtKB-SubCell"/>
</dbReference>
<accession>A0A5J5FVR5</accession>
<evidence type="ECO:0000256" key="8">
    <source>
        <dbReference type="ARBA" id="ARBA00023122"/>
    </source>
</evidence>
<comment type="subcellular location">
    <subcellularLocation>
        <location evidence="1">Cell inner membrane</location>
        <topology evidence="1">Multi-pass membrane protein</topology>
    </subcellularLocation>
</comment>
<comment type="similarity">
    <text evidence="11">Belongs to the UPF0053 family. PaeA subfamily.</text>
</comment>
<dbReference type="PANTHER" id="PTHR22777:SF16">
    <property type="entry name" value="POLYAMINE EXPORT PROTEIN"/>
    <property type="match status" value="1"/>
</dbReference>
<feature type="transmembrane region" description="Helical" evidence="15">
    <location>
        <begin position="55"/>
        <end position="75"/>
    </location>
</feature>
<dbReference type="SUPFAM" id="SSF54631">
    <property type="entry name" value="CBS-domain pair"/>
    <property type="match status" value="1"/>
</dbReference>
<dbReference type="PANTHER" id="PTHR22777">
    <property type="entry name" value="HEMOLYSIN-RELATED"/>
    <property type="match status" value="1"/>
</dbReference>
<dbReference type="Pfam" id="PF00571">
    <property type="entry name" value="CBS"/>
    <property type="match status" value="1"/>
</dbReference>
<dbReference type="InterPro" id="IPR046342">
    <property type="entry name" value="CBS_dom_sf"/>
</dbReference>
<comment type="function">
    <text evidence="10">Involved in cadaverine and putrescine tolerance in stationary phase. May facilitate the efflux of both cadaverine and putrescine from the cytoplasm, reducing potentially toxic levels under certain stress conditions.</text>
</comment>
<keyword evidence="2" id="KW-0813">Transport</keyword>
<dbReference type="AlphaFoldDB" id="A0A5J5FVR5"/>
<dbReference type="PROSITE" id="PS51371">
    <property type="entry name" value="CBS"/>
    <property type="match status" value="1"/>
</dbReference>
<organism evidence="18 19">
    <name type="scientific">Affinibrenneria salicis</name>
    <dbReference type="NCBI Taxonomy" id="2590031"/>
    <lineage>
        <taxon>Bacteria</taxon>
        <taxon>Pseudomonadati</taxon>
        <taxon>Pseudomonadota</taxon>
        <taxon>Gammaproteobacteria</taxon>
        <taxon>Enterobacterales</taxon>
        <taxon>Pectobacteriaceae</taxon>
        <taxon>Affinibrenneria</taxon>
    </lineage>
</organism>
<gene>
    <name evidence="18" type="ORF">FJU30_18355</name>
</gene>
<reference evidence="18 19" key="1">
    <citation type="submission" date="2019-09" db="EMBL/GenBank/DDBJ databases">
        <authorList>
            <person name="Li Y."/>
        </authorList>
    </citation>
    <scope>NUCLEOTIDE SEQUENCE [LARGE SCALE GENOMIC DNA]</scope>
    <source>
        <strain evidence="18 19">L3-3HA</strain>
    </source>
</reference>
<feature type="transmembrane region" description="Helical" evidence="15">
    <location>
        <begin position="136"/>
        <end position="162"/>
    </location>
</feature>
<evidence type="ECO:0000256" key="1">
    <source>
        <dbReference type="ARBA" id="ARBA00004429"/>
    </source>
</evidence>
<keyword evidence="9 14" id="KW-0472">Membrane</keyword>
<evidence type="ECO:0000256" key="2">
    <source>
        <dbReference type="ARBA" id="ARBA00022448"/>
    </source>
</evidence>
<dbReference type="EMBL" id="VYKJ01000010">
    <property type="protein sequence ID" value="KAA8997720.1"/>
    <property type="molecule type" value="Genomic_DNA"/>
</dbReference>
<evidence type="ECO:0000256" key="3">
    <source>
        <dbReference type="ARBA" id="ARBA00022475"/>
    </source>
</evidence>
<proteinExistence type="inferred from homology"/>
<sequence length="448" mass="49487">MLNSILLILFLIAVSAFFSMSEISLAASRKIKLKQMADEGNLNASLVLQLQETPGIFFTVIQIGVNAVAILAGIIGDAAFSPLFDAVLSRMFPDELVSKISFFCSFVLVTSLFILLGDLTPKRIGMIAPEAVAVRIINPMRFCLLVFRPLVWLFNGMANIIFRLLKLPMVRKDDITSDDIYAVVEAGALAGVLRKQEHELIENVFELESRTVPSSMTSRESVVYFELLESEEHIKEKIAQQPHSKFLVCDGSIDQVVGYVDSKDLLNRVLANQSLALNSGVQIRSALIVPDTLTLSEALESFKTAGEDFAVILNEYALVVGIITLNDVMTTLMGDLVGQGLEEQIVARDENSWLVEGGTPIDDVMRVLDIDEFPHSDNYETIGGFMMYMLRKIPKRTDFVRFSGYKFEVVDIDSYKIDQLLVTRIEEKAPSGANAGGARSGDEAPQTP</sequence>
<evidence type="ECO:0000256" key="4">
    <source>
        <dbReference type="ARBA" id="ARBA00022519"/>
    </source>
</evidence>
<protein>
    <recommendedName>
        <fullName evidence="12">Polyamine export protein</fullName>
    </recommendedName>
</protein>
<dbReference type="FunFam" id="3.10.580.10:FF:000005">
    <property type="entry name" value="HlyC/CorC family transporter"/>
    <property type="match status" value="1"/>
</dbReference>
<dbReference type="RefSeq" id="WP_150436419.1">
    <property type="nucleotide sequence ID" value="NZ_VYKJ01000010.1"/>
</dbReference>
<keyword evidence="7 14" id="KW-1133">Transmembrane helix</keyword>
<dbReference type="OrthoDB" id="9797674at2"/>
<evidence type="ECO:0000256" key="10">
    <source>
        <dbReference type="ARBA" id="ARBA00037177"/>
    </source>
</evidence>
<keyword evidence="5 14" id="KW-0812">Transmembrane</keyword>
<dbReference type="InterPro" id="IPR005170">
    <property type="entry name" value="Transptr-assoc_dom"/>
</dbReference>
<evidence type="ECO:0000259" key="17">
    <source>
        <dbReference type="PROSITE" id="PS51846"/>
    </source>
</evidence>
<feature type="domain" description="CNNM transmembrane" evidence="17">
    <location>
        <begin position="1"/>
        <end position="197"/>
    </location>
</feature>
<dbReference type="InterPro" id="IPR016169">
    <property type="entry name" value="FAD-bd_PCMH_sub2"/>
</dbReference>
<dbReference type="InterPro" id="IPR044751">
    <property type="entry name" value="Ion_transp-like_CBS"/>
</dbReference>
<evidence type="ECO:0000256" key="5">
    <source>
        <dbReference type="ARBA" id="ARBA00022692"/>
    </source>
</evidence>
<dbReference type="InterPro" id="IPR002550">
    <property type="entry name" value="CNNM"/>
</dbReference>
<evidence type="ECO:0000256" key="12">
    <source>
        <dbReference type="ARBA" id="ARBA00039818"/>
    </source>
</evidence>
<dbReference type="CDD" id="cd04590">
    <property type="entry name" value="CBS_pair_CorC_HlyC_assoc"/>
    <property type="match status" value="1"/>
</dbReference>
<comment type="caution">
    <text evidence="18">The sequence shown here is derived from an EMBL/GenBank/DDBJ whole genome shotgun (WGS) entry which is preliminary data.</text>
</comment>
<dbReference type="Gene3D" id="3.30.465.10">
    <property type="match status" value="1"/>
</dbReference>
<evidence type="ECO:0000256" key="6">
    <source>
        <dbReference type="ARBA" id="ARBA00022737"/>
    </source>
</evidence>
<keyword evidence="3" id="KW-1003">Cell membrane</keyword>
<dbReference type="Gene3D" id="3.10.580.10">
    <property type="entry name" value="CBS-domain"/>
    <property type="match status" value="1"/>
</dbReference>
<evidence type="ECO:0000256" key="7">
    <source>
        <dbReference type="ARBA" id="ARBA00022989"/>
    </source>
</evidence>
<name>A0A5J5FVR5_9GAMM</name>
<dbReference type="SMART" id="SM01091">
    <property type="entry name" value="CorC_HlyC"/>
    <property type="match status" value="1"/>
</dbReference>
<keyword evidence="4" id="KW-0997">Cell inner membrane</keyword>
<dbReference type="FunFam" id="3.30.465.10:FF:000002">
    <property type="entry name" value="HlyC/CorC family transporter"/>
    <property type="match status" value="1"/>
</dbReference>
<dbReference type="SMART" id="SM00116">
    <property type="entry name" value="CBS"/>
    <property type="match status" value="2"/>
</dbReference>
<dbReference type="Proteomes" id="UP000335415">
    <property type="component" value="Unassembled WGS sequence"/>
</dbReference>
<dbReference type="PROSITE" id="PS51846">
    <property type="entry name" value="CNNM"/>
    <property type="match status" value="1"/>
</dbReference>
<feature type="transmembrane region" description="Helical" evidence="15">
    <location>
        <begin position="96"/>
        <end position="116"/>
    </location>
</feature>
<dbReference type="Pfam" id="PF01595">
    <property type="entry name" value="CNNM"/>
    <property type="match status" value="1"/>
</dbReference>
<dbReference type="GO" id="GO:0050660">
    <property type="term" value="F:flavin adenine dinucleotide binding"/>
    <property type="evidence" value="ECO:0007669"/>
    <property type="project" value="InterPro"/>
</dbReference>
<evidence type="ECO:0000256" key="15">
    <source>
        <dbReference type="SAM" id="Phobius"/>
    </source>
</evidence>
<evidence type="ECO:0000313" key="18">
    <source>
        <dbReference type="EMBL" id="KAA8997720.1"/>
    </source>
</evidence>
<dbReference type="Pfam" id="PF03471">
    <property type="entry name" value="CorC_HlyC"/>
    <property type="match status" value="1"/>
</dbReference>
<keyword evidence="6" id="KW-0677">Repeat</keyword>
<evidence type="ECO:0000256" key="13">
    <source>
        <dbReference type="PROSITE-ProRule" id="PRU00703"/>
    </source>
</evidence>
<evidence type="ECO:0000256" key="11">
    <source>
        <dbReference type="ARBA" id="ARBA00038280"/>
    </source>
</evidence>
<dbReference type="SUPFAM" id="SSF56176">
    <property type="entry name" value="FAD-binding/transporter-associated domain-like"/>
    <property type="match status" value="1"/>
</dbReference>
<dbReference type="InterPro" id="IPR036318">
    <property type="entry name" value="FAD-bd_PCMH-like_sf"/>
</dbReference>